<evidence type="ECO:0000313" key="3">
    <source>
        <dbReference type="Proteomes" id="UP001501433"/>
    </source>
</evidence>
<reference evidence="3" key="1">
    <citation type="journal article" date="2019" name="Int. J. Syst. Evol. Microbiol.">
        <title>The Global Catalogue of Microorganisms (GCM) 10K type strain sequencing project: providing services to taxonomists for standard genome sequencing and annotation.</title>
        <authorList>
            <consortium name="The Broad Institute Genomics Platform"/>
            <consortium name="The Broad Institute Genome Sequencing Center for Infectious Disease"/>
            <person name="Wu L."/>
            <person name="Ma J."/>
        </authorList>
    </citation>
    <scope>NUCLEOTIDE SEQUENCE [LARGE SCALE GENOMIC DNA]</scope>
    <source>
        <strain evidence="3">JCM 18325</strain>
    </source>
</reference>
<evidence type="ECO:0000313" key="2">
    <source>
        <dbReference type="EMBL" id="GAA4809130.1"/>
    </source>
</evidence>
<protein>
    <submittedName>
        <fullName evidence="2">Thioredoxin family protein</fullName>
    </submittedName>
</protein>
<gene>
    <name evidence="2" type="ORF">GCM10023330_15030</name>
</gene>
<dbReference type="Proteomes" id="UP001501433">
    <property type="component" value="Unassembled WGS sequence"/>
</dbReference>
<sequence>MKLYTSIIIIIITFFGCKKDNQDQGKPYAYIGGEIINPNTNFVVLSKDEVVLDTVKLDGRNRFIYKINDLDEGIYTFRHGGEYQMVLLESRDSILFRLNTLDFDESLVYTGVGDRKNNYLINDFLENEKEEKHVIKFCQLNPVSYEKHIDSIRNKKVEIFNEFKKKYSTSPLFEKIAKANIDYTYYSSKEVYPFIHFGKDKAAILKSVPDGFYDYRKDINYNDTFFSQFYNYNTFLRHNLSNISLKIHDDHSDNNDFNRGSICYNLDRLYLIDSLVTNTSIKDDLLHYFTMMYLSKNENIESNEAILKSYLGKSKNEKNKQMVSRFTKSLNSLKDGATLPQVFVVNYEGKEFDINALIKRPTVISFWSHKYYGHFKDSHNKLIELKEKYPETNFIAVNINDYDLDKSKKILETHGFDFKNEYLFKNPIEATEMLAIYPMTKTIIIDKNKKIVKSNSNIFSLNFEEQLLGAINR</sequence>
<name>A0ABP9CHQ7_9FLAO</name>
<dbReference type="InterPro" id="IPR036249">
    <property type="entry name" value="Thioredoxin-like_sf"/>
</dbReference>
<dbReference type="Gene3D" id="3.40.30.10">
    <property type="entry name" value="Glutaredoxin"/>
    <property type="match status" value="1"/>
</dbReference>
<dbReference type="RefSeq" id="WP_345276338.1">
    <property type="nucleotide sequence ID" value="NZ_BAABJW010000002.1"/>
</dbReference>
<feature type="domain" description="Thioredoxin" evidence="1">
    <location>
        <begin position="333"/>
        <end position="473"/>
    </location>
</feature>
<accession>A0ABP9CHQ7</accession>
<dbReference type="InterPro" id="IPR013766">
    <property type="entry name" value="Thioredoxin_domain"/>
</dbReference>
<comment type="caution">
    <text evidence="2">The sequence shown here is derived from an EMBL/GenBank/DDBJ whole genome shotgun (WGS) entry which is preliminary data.</text>
</comment>
<dbReference type="EMBL" id="BAABJW010000002">
    <property type="protein sequence ID" value="GAA4809130.1"/>
    <property type="molecule type" value="Genomic_DNA"/>
</dbReference>
<proteinExistence type="predicted"/>
<evidence type="ECO:0000259" key="1">
    <source>
        <dbReference type="PROSITE" id="PS51352"/>
    </source>
</evidence>
<dbReference type="PROSITE" id="PS51257">
    <property type="entry name" value="PROKAR_LIPOPROTEIN"/>
    <property type="match status" value="1"/>
</dbReference>
<keyword evidence="3" id="KW-1185">Reference proteome</keyword>
<dbReference type="SUPFAM" id="SSF52833">
    <property type="entry name" value="Thioredoxin-like"/>
    <property type="match status" value="1"/>
</dbReference>
<dbReference type="PROSITE" id="PS51352">
    <property type="entry name" value="THIOREDOXIN_2"/>
    <property type="match status" value="1"/>
</dbReference>
<organism evidence="2 3">
    <name type="scientific">Litoribaculum gwangyangense</name>
    <dbReference type="NCBI Taxonomy" id="1130722"/>
    <lineage>
        <taxon>Bacteria</taxon>
        <taxon>Pseudomonadati</taxon>
        <taxon>Bacteroidota</taxon>
        <taxon>Flavobacteriia</taxon>
        <taxon>Flavobacteriales</taxon>
        <taxon>Flavobacteriaceae</taxon>
        <taxon>Litoribaculum</taxon>
    </lineage>
</organism>